<dbReference type="STRING" id="294746.A5DCA4"/>
<sequence length="247" mass="27146">MSPTIPENMTSDSVELARSPSVSSTSTVGSNSSTGKLIKRLSVHKNLNSSTDPANETSNDPSIPVVSTTSEQATVAPTSSGTGGSGNPLPKPGIKRKPIKFTVRKVSHEPVNTPPSDSSSSRDKGPSRQNSHSKSHHHHNHHNSHTRQSSESSKSMTKALAASQEKYDLYSSRIEKINKEIDFLNNLLPPYNVEIDYTTRTKIVRAIEKLRTKQDELSKKKYSLGITISRLWREQDAGTMWVRSVSN</sequence>
<feature type="coiled-coil region" evidence="1">
    <location>
        <begin position="160"/>
        <end position="187"/>
    </location>
</feature>
<name>A5DCA4_PICGU</name>
<accession>A5DCA4</accession>
<gene>
    <name evidence="3" type="ORF">PGUG_00909</name>
</gene>
<feature type="compositionally biased region" description="Polar residues" evidence="2">
    <location>
        <begin position="146"/>
        <end position="156"/>
    </location>
</feature>
<dbReference type="KEGG" id="pgu:PGUG_00909"/>
<evidence type="ECO:0000313" key="3">
    <source>
        <dbReference type="EMBL" id="EDK36811.2"/>
    </source>
</evidence>
<dbReference type="VEuPathDB" id="FungiDB:PGUG_00909"/>
<dbReference type="InParanoid" id="A5DCA4"/>
<evidence type="ECO:0000256" key="1">
    <source>
        <dbReference type="SAM" id="Coils"/>
    </source>
</evidence>
<feature type="compositionally biased region" description="Low complexity" evidence="2">
    <location>
        <begin position="19"/>
        <end position="35"/>
    </location>
</feature>
<organism evidence="3 4">
    <name type="scientific">Meyerozyma guilliermondii (strain ATCC 6260 / CBS 566 / DSM 6381 / JCM 1539 / NBRC 10279 / NRRL Y-324)</name>
    <name type="common">Yeast</name>
    <name type="synonym">Candida guilliermondii</name>
    <dbReference type="NCBI Taxonomy" id="294746"/>
    <lineage>
        <taxon>Eukaryota</taxon>
        <taxon>Fungi</taxon>
        <taxon>Dikarya</taxon>
        <taxon>Ascomycota</taxon>
        <taxon>Saccharomycotina</taxon>
        <taxon>Pichiomycetes</taxon>
        <taxon>Debaryomycetaceae</taxon>
        <taxon>Meyerozyma</taxon>
    </lineage>
</organism>
<proteinExistence type="predicted"/>
<dbReference type="GeneID" id="5128716"/>
<dbReference type="EMBL" id="CH408155">
    <property type="protein sequence ID" value="EDK36811.2"/>
    <property type="molecule type" value="Genomic_DNA"/>
</dbReference>
<dbReference type="OMA" id="HDENDIW"/>
<dbReference type="HOGENOM" id="CLU_059406_1_0_1"/>
<evidence type="ECO:0000313" key="4">
    <source>
        <dbReference type="Proteomes" id="UP000001997"/>
    </source>
</evidence>
<dbReference type="OrthoDB" id="3993315at2759"/>
<dbReference type="Proteomes" id="UP000001997">
    <property type="component" value="Unassembled WGS sequence"/>
</dbReference>
<feature type="region of interest" description="Disordered" evidence="2">
    <location>
        <begin position="1"/>
        <end position="160"/>
    </location>
</feature>
<keyword evidence="4" id="KW-1185">Reference proteome</keyword>
<dbReference type="RefSeq" id="XP_001487532.2">
    <property type="nucleotide sequence ID" value="XM_001487482.1"/>
</dbReference>
<dbReference type="AlphaFoldDB" id="A5DCA4"/>
<feature type="compositionally biased region" description="Polar residues" evidence="2">
    <location>
        <begin position="45"/>
        <end position="77"/>
    </location>
</feature>
<feature type="compositionally biased region" description="Basic residues" evidence="2">
    <location>
        <begin position="131"/>
        <end position="145"/>
    </location>
</feature>
<reference evidence="3 4" key="1">
    <citation type="journal article" date="2009" name="Nature">
        <title>Evolution of pathogenicity and sexual reproduction in eight Candida genomes.</title>
        <authorList>
            <person name="Butler G."/>
            <person name="Rasmussen M.D."/>
            <person name="Lin M.F."/>
            <person name="Santos M.A."/>
            <person name="Sakthikumar S."/>
            <person name="Munro C.A."/>
            <person name="Rheinbay E."/>
            <person name="Grabherr M."/>
            <person name="Forche A."/>
            <person name="Reedy J.L."/>
            <person name="Agrafioti I."/>
            <person name="Arnaud M.B."/>
            <person name="Bates S."/>
            <person name="Brown A.J."/>
            <person name="Brunke S."/>
            <person name="Costanzo M.C."/>
            <person name="Fitzpatrick D.A."/>
            <person name="de Groot P.W."/>
            <person name="Harris D."/>
            <person name="Hoyer L.L."/>
            <person name="Hube B."/>
            <person name="Klis F.M."/>
            <person name="Kodira C."/>
            <person name="Lennard N."/>
            <person name="Logue M.E."/>
            <person name="Martin R."/>
            <person name="Neiman A.M."/>
            <person name="Nikolaou E."/>
            <person name="Quail M.A."/>
            <person name="Quinn J."/>
            <person name="Santos M.C."/>
            <person name="Schmitzberger F.F."/>
            <person name="Sherlock G."/>
            <person name="Shah P."/>
            <person name="Silverstein K.A."/>
            <person name="Skrzypek M.S."/>
            <person name="Soll D."/>
            <person name="Staggs R."/>
            <person name="Stansfield I."/>
            <person name="Stumpf M.P."/>
            <person name="Sudbery P.E."/>
            <person name="Srikantha T."/>
            <person name="Zeng Q."/>
            <person name="Berman J."/>
            <person name="Berriman M."/>
            <person name="Heitman J."/>
            <person name="Gow N.A."/>
            <person name="Lorenz M.C."/>
            <person name="Birren B.W."/>
            <person name="Kellis M."/>
            <person name="Cuomo C.A."/>
        </authorList>
    </citation>
    <scope>NUCLEOTIDE SEQUENCE [LARGE SCALE GENOMIC DNA]</scope>
    <source>
        <strain evidence="4">ATCC 6260 / CBS 566 / DSM 6381 / JCM 1539 / NBRC 10279 / NRRL Y-324</strain>
    </source>
</reference>
<feature type="compositionally biased region" description="Polar residues" evidence="2">
    <location>
        <begin position="1"/>
        <end position="13"/>
    </location>
</feature>
<dbReference type="eggNOG" id="ENOG502S1ET">
    <property type="taxonomic scope" value="Eukaryota"/>
</dbReference>
<keyword evidence="1" id="KW-0175">Coiled coil</keyword>
<evidence type="ECO:0000256" key="2">
    <source>
        <dbReference type="SAM" id="MobiDB-lite"/>
    </source>
</evidence>
<protein>
    <submittedName>
        <fullName evidence="3">Uncharacterized protein</fullName>
    </submittedName>
</protein>
<feature type="compositionally biased region" description="Basic residues" evidence="2">
    <location>
        <begin position="93"/>
        <end position="105"/>
    </location>
</feature>